<gene>
    <name evidence="2" type="ORF">Salat_0830300</name>
</gene>
<dbReference type="Proteomes" id="UP001293254">
    <property type="component" value="Unassembled WGS sequence"/>
</dbReference>
<organism evidence="2 3">
    <name type="scientific">Sesamum alatum</name>
    <dbReference type="NCBI Taxonomy" id="300844"/>
    <lineage>
        <taxon>Eukaryota</taxon>
        <taxon>Viridiplantae</taxon>
        <taxon>Streptophyta</taxon>
        <taxon>Embryophyta</taxon>
        <taxon>Tracheophyta</taxon>
        <taxon>Spermatophyta</taxon>
        <taxon>Magnoliopsida</taxon>
        <taxon>eudicotyledons</taxon>
        <taxon>Gunneridae</taxon>
        <taxon>Pentapetalae</taxon>
        <taxon>asterids</taxon>
        <taxon>lamiids</taxon>
        <taxon>Lamiales</taxon>
        <taxon>Pedaliaceae</taxon>
        <taxon>Sesamum</taxon>
    </lineage>
</organism>
<comment type="caution">
    <text evidence="2">The sequence shown here is derived from an EMBL/GenBank/DDBJ whole genome shotgun (WGS) entry which is preliminary data.</text>
</comment>
<proteinExistence type="predicted"/>
<evidence type="ECO:0000313" key="2">
    <source>
        <dbReference type="EMBL" id="KAK4430687.1"/>
    </source>
</evidence>
<dbReference type="AlphaFoldDB" id="A0AAE1YIG2"/>
<evidence type="ECO:0000313" key="3">
    <source>
        <dbReference type="Proteomes" id="UP001293254"/>
    </source>
</evidence>
<accession>A0AAE1YIG2</accession>
<name>A0AAE1YIG2_9LAMI</name>
<dbReference type="EMBL" id="JACGWO010000003">
    <property type="protein sequence ID" value="KAK4430687.1"/>
    <property type="molecule type" value="Genomic_DNA"/>
</dbReference>
<keyword evidence="3" id="KW-1185">Reference proteome</keyword>
<sequence>MRGEKGEISKIDRTGPPRCEENRHRRPWRLKKNAEAWWSEVGAPGRTVARRSFGQNEWVMARNDHHGERNRTVGSSPWFIGTTANGAEKERRSRMLASCRWASVGALDVERGHEWQIQVDRRMTVWWVMCVAGDVPKNVSGARTTAARRLRSRTLVE</sequence>
<feature type="region of interest" description="Disordered" evidence="1">
    <location>
        <begin position="1"/>
        <end position="23"/>
    </location>
</feature>
<reference evidence="2" key="1">
    <citation type="submission" date="2020-06" db="EMBL/GenBank/DDBJ databases">
        <authorList>
            <person name="Li T."/>
            <person name="Hu X."/>
            <person name="Zhang T."/>
            <person name="Song X."/>
            <person name="Zhang H."/>
            <person name="Dai N."/>
            <person name="Sheng W."/>
            <person name="Hou X."/>
            <person name="Wei L."/>
        </authorList>
    </citation>
    <scope>NUCLEOTIDE SEQUENCE</scope>
    <source>
        <strain evidence="2">3651</strain>
        <tissue evidence="2">Leaf</tissue>
    </source>
</reference>
<protein>
    <submittedName>
        <fullName evidence="2">Uncharacterized protein</fullName>
    </submittedName>
</protein>
<evidence type="ECO:0000256" key="1">
    <source>
        <dbReference type="SAM" id="MobiDB-lite"/>
    </source>
</evidence>
<reference evidence="2" key="2">
    <citation type="journal article" date="2024" name="Plant">
        <title>Genomic evolution and insights into agronomic trait innovations of Sesamum species.</title>
        <authorList>
            <person name="Miao H."/>
            <person name="Wang L."/>
            <person name="Qu L."/>
            <person name="Liu H."/>
            <person name="Sun Y."/>
            <person name="Le M."/>
            <person name="Wang Q."/>
            <person name="Wei S."/>
            <person name="Zheng Y."/>
            <person name="Lin W."/>
            <person name="Duan Y."/>
            <person name="Cao H."/>
            <person name="Xiong S."/>
            <person name="Wang X."/>
            <person name="Wei L."/>
            <person name="Li C."/>
            <person name="Ma Q."/>
            <person name="Ju M."/>
            <person name="Zhao R."/>
            <person name="Li G."/>
            <person name="Mu C."/>
            <person name="Tian Q."/>
            <person name="Mei H."/>
            <person name="Zhang T."/>
            <person name="Gao T."/>
            <person name="Zhang H."/>
        </authorList>
    </citation>
    <scope>NUCLEOTIDE SEQUENCE</scope>
    <source>
        <strain evidence="2">3651</strain>
    </source>
</reference>